<keyword evidence="2" id="KW-0255">Endonuclease</keyword>
<protein>
    <submittedName>
        <fullName evidence="2">Restriction endonuclease</fullName>
    </submittedName>
</protein>
<proteinExistence type="predicted"/>
<dbReference type="Gene3D" id="3.40.1350.10">
    <property type="match status" value="1"/>
</dbReference>
<keyword evidence="2" id="KW-0540">Nuclease</keyword>
<name>A0ABY3XAE9_9GAMM</name>
<accession>A0ABY3XAE9</accession>
<dbReference type="InterPro" id="IPR011856">
    <property type="entry name" value="tRNA_endonuc-like_dom_sf"/>
</dbReference>
<evidence type="ECO:0000259" key="1">
    <source>
        <dbReference type="Pfam" id="PF04471"/>
    </source>
</evidence>
<evidence type="ECO:0000313" key="3">
    <source>
        <dbReference type="Proteomes" id="UP000829194"/>
    </source>
</evidence>
<dbReference type="GO" id="GO:0004519">
    <property type="term" value="F:endonuclease activity"/>
    <property type="evidence" value="ECO:0007669"/>
    <property type="project" value="UniProtKB-KW"/>
</dbReference>
<dbReference type="PANTHER" id="PTHR30015:SF6">
    <property type="entry name" value="SLL1429 PROTEIN"/>
    <property type="match status" value="1"/>
</dbReference>
<evidence type="ECO:0000313" key="2">
    <source>
        <dbReference type="EMBL" id="UNP29579.1"/>
    </source>
</evidence>
<dbReference type="PANTHER" id="PTHR30015">
    <property type="entry name" value="MRR RESTRICTION SYSTEM PROTEIN"/>
    <property type="match status" value="1"/>
</dbReference>
<gene>
    <name evidence="2" type="ORF">MOV92_24520</name>
</gene>
<dbReference type="InterPro" id="IPR011335">
    <property type="entry name" value="Restrct_endonuc-II-like"/>
</dbReference>
<keyword evidence="3" id="KW-1185">Reference proteome</keyword>
<dbReference type="RefSeq" id="WP_148649131.1">
    <property type="nucleotide sequence ID" value="NZ_CP011131.1"/>
</dbReference>
<reference evidence="2 3" key="1">
    <citation type="submission" date="2022-03" db="EMBL/GenBank/DDBJ databases">
        <title>Complete genome sequence of Lysobacter capsici VKM B-2533 and Lysobacter gummosus 10.1.1, promising sources of lytic agents.</title>
        <authorList>
            <person name="Tarlachkov S.V."/>
            <person name="Kudryakova I.V."/>
            <person name="Afoshin A.S."/>
            <person name="Leontyevskaya E.A."/>
            <person name="Leontyevskaya N.V."/>
        </authorList>
    </citation>
    <scope>NUCLEOTIDE SEQUENCE [LARGE SCALE GENOMIC DNA]</scope>
    <source>
        <strain evidence="2 3">10.1.1</strain>
    </source>
</reference>
<dbReference type="InterPro" id="IPR052906">
    <property type="entry name" value="Type_IV_Methyl-Rstrct_Enzyme"/>
</dbReference>
<organism evidence="2 3">
    <name type="scientific">Lysobacter gummosus</name>
    <dbReference type="NCBI Taxonomy" id="262324"/>
    <lineage>
        <taxon>Bacteria</taxon>
        <taxon>Pseudomonadati</taxon>
        <taxon>Pseudomonadota</taxon>
        <taxon>Gammaproteobacteria</taxon>
        <taxon>Lysobacterales</taxon>
        <taxon>Lysobacteraceae</taxon>
        <taxon>Lysobacter</taxon>
    </lineage>
</organism>
<dbReference type="InterPro" id="IPR007560">
    <property type="entry name" value="Restrct_endonuc_IV_Mrr"/>
</dbReference>
<sequence>MLQAHCSVYARVVRGIIELYEDLIMSRSRGMGGMTFAPQVLAETLSETAGYKSGLALSLEDLYTHLDSLRDKELIRASEVNHVRLCSEEYDELFYRLLHRIGHTAEQFNGDITGAWLYHKYQGTHLTEYLGVLDLFVKIMPMMMARAKEAGSRKIDPRPFLDASEKAFGAVGLDIAMEKLDAIDRGQRLSPHTGLRYVEWNSRVPLADLFKGSNEPPELGRFIDQRFIDYLQRQEDRLPEMHWRKFEELTAEFFHREGFRVELGPGSNDDGVDVRVWKAGDAEISNPHLIAQCKRQKAKVEKVVVKGLYADVTHEGADYGLIVTTSELSPGARTVISTRGYPIQEIDREGISKWLQKLRTPGTGIVRV</sequence>
<dbReference type="EMBL" id="CP093547">
    <property type="protein sequence ID" value="UNP29579.1"/>
    <property type="molecule type" value="Genomic_DNA"/>
</dbReference>
<feature type="domain" description="Restriction endonuclease type IV Mrr" evidence="1">
    <location>
        <begin position="240"/>
        <end position="355"/>
    </location>
</feature>
<dbReference type="Proteomes" id="UP000829194">
    <property type="component" value="Chromosome"/>
</dbReference>
<keyword evidence="2" id="KW-0378">Hydrolase</keyword>
<dbReference type="SUPFAM" id="SSF52980">
    <property type="entry name" value="Restriction endonuclease-like"/>
    <property type="match status" value="1"/>
</dbReference>
<dbReference type="Pfam" id="PF04471">
    <property type="entry name" value="Mrr_cat"/>
    <property type="match status" value="1"/>
</dbReference>